<evidence type="ECO:0000313" key="8">
    <source>
        <dbReference type="Proteomes" id="UP000245884"/>
    </source>
</evidence>
<keyword evidence="8" id="KW-1185">Reference proteome</keyword>
<dbReference type="GO" id="GO:0006744">
    <property type="term" value="P:ubiquinone biosynthetic process"/>
    <property type="evidence" value="ECO:0007669"/>
    <property type="project" value="TreeGrafter"/>
</dbReference>
<sequence>MRASRVPSSRIARLMHYGSLGAGLAWGAAGSFLSPSAKPTPPPTGEASPGATPPPAAASMGMSPSNVRRLVDKLSRMRGAALKLGQFLSIQDADLLPKEIEEVLRQVQSSANYMPEYQLEGVMRAELGAEWRNHFSRFDVKPFAAASIGQVHYAMLSETHPEVPGMEVAVKVQFPGIKESIESDLGYLRWLLAASALLPRGLFLDKTIQQMRMELNDECDYEREAEMGRRFGQIFNTPGQDTKSTSSSSKAGTRFEVPRIIPSLCTSRVLTTQMMKGRPLSMVSHLSQPRRDALASQLLHLCLSELFTHRLMQTDPNFSNFLYEPRTRSLQLIDFGATREYGRDFMDKWLRLLLAAVGGEEEECRHWSLEVGYLLRDKESGECLESDAMVAAHVRSMILLGSPFRSKTSTAVDARYDFTTHSTLTDAIKAEIPLMLRERKTPPPKETYSLNRKLSGTFLLCSKLRAKVDCAQVLRDVVEGYRFEDGGVLRAREDGAGGWTWQVVKDAVSGGASGSTSSPSGSRGLHTSARLSRGKSGSDKSGPSSYIAVADRPRGPRKWERE</sequence>
<dbReference type="Proteomes" id="UP000245884">
    <property type="component" value="Unassembled WGS sequence"/>
</dbReference>
<keyword evidence="4" id="KW-0067">ATP-binding</keyword>
<feature type="compositionally biased region" description="Basic and acidic residues" evidence="5">
    <location>
        <begin position="551"/>
        <end position="562"/>
    </location>
</feature>
<evidence type="ECO:0000256" key="1">
    <source>
        <dbReference type="ARBA" id="ARBA00009670"/>
    </source>
</evidence>
<gene>
    <name evidence="7" type="ORF">BDZ90DRAFT_222171</name>
</gene>
<dbReference type="GO" id="GO:0005524">
    <property type="term" value="F:ATP binding"/>
    <property type="evidence" value="ECO:0007669"/>
    <property type="project" value="UniProtKB-KW"/>
</dbReference>
<feature type="domain" description="ABC1 atypical kinase-like" evidence="6">
    <location>
        <begin position="107"/>
        <end position="365"/>
    </location>
</feature>
<dbReference type="OrthoDB" id="201153at2759"/>
<evidence type="ECO:0000259" key="6">
    <source>
        <dbReference type="Pfam" id="PF03109"/>
    </source>
</evidence>
<feature type="compositionally biased region" description="Low complexity" evidence="5">
    <location>
        <begin position="514"/>
        <end position="524"/>
    </location>
</feature>
<evidence type="ECO:0000313" key="7">
    <source>
        <dbReference type="EMBL" id="PWN26335.1"/>
    </source>
</evidence>
<comment type="similarity">
    <text evidence="1">Belongs to the protein kinase superfamily. ADCK protein kinase family.</text>
</comment>
<dbReference type="Pfam" id="PF03109">
    <property type="entry name" value="ABC1"/>
    <property type="match status" value="1"/>
</dbReference>
<reference evidence="7 8" key="1">
    <citation type="journal article" date="2018" name="Mol. Biol. Evol.">
        <title>Broad Genomic Sampling Reveals a Smut Pathogenic Ancestry of the Fungal Clade Ustilaginomycotina.</title>
        <authorList>
            <person name="Kijpornyongpan T."/>
            <person name="Mondo S.J."/>
            <person name="Barry K."/>
            <person name="Sandor L."/>
            <person name="Lee J."/>
            <person name="Lipzen A."/>
            <person name="Pangilinan J."/>
            <person name="LaButti K."/>
            <person name="Hainaut M."/>
            <person name="Henrissat B."/>
            <person name="Grigoriev I.V."/>
            <person name="Spatafora J.W."/>
            <person name="Aime M.C."/>
        </authorList>
    </citation>
    <scope>NUCLEOTIDE SEQUENCE [LARGE SCALE GENOMIC DNA]</scope>
    <source>
        <strain evidence="7 8">MCA 5214</strain>
    </source>
</reference>
<keyword evidence="3" id="KW-0547">Nucleotide-binding</keyword>
<dbReference type="InterPro" id="IPR004147">
    <property type="entry name" value="ABC1_dom"/>
</dbReference>
<dbReference type="PANTHER" id="PTHR43851">
    <property type="match status" value="1"/>
</dbReference>
<protein>
    <submittedName>
        <fullName evidence="7">ABC1-domain-containing protein</fullName>
    </submittedName>
</protein>
<dbReference type="CDD" id="cd13970">
    <property type="entry name" value="ABC1_ADCK3"/>
    <property type="match status" value="1"/>
</dbReference>
<dbReference type="EMBL" id="KZ819672">
    <property type="protein sequence ID" value="PWN26335.1"/>
    <property type="molecule type" value="Genomic_DNA"/>
</dbReference>
<dbReference type="InterPro" id="IPR051409">
    <property type="entry name" value="Atypical_kinase_ADCK"/>
</dbReference>
<dbReference type="AlphaFoldDB" id="A0A316UTB9"/>
<evidence type="ECO:0000256" key="2">
    <source>
        <dbReference type="ARBA" id="ARBA00022679"/>
    </source>
</evidence>
<dbReference type="InterPro" id="IPR034646">
    <property type="entry name" value="ADCK3_dom"/>
</dbReference>
<proteinExistence type="inferred from homology"/>
<dbReference type="STRING" id="1569628.A0A316UTB9"/>
<evidence type="ECO:0000256" key="4">
    <source>
        <dbReference type="ARBA" id="ARBA00022840"/>
    </source>
</evidence>
<feature type="region of interest" description="Disordered" evidence="5">
    <location>
        <begin position="35"/>
        <end position="64"/>
    </location>
</feature>
<evidence type="ECO:0000256" key="5">
    <source>
        <dbReference type="SAM" id="MobiDB-lite"/>
    </source>
</evidence>
<dbReference type="InterPro" id="IPR011009">
    <property type="entry name" value="Kinase-like_dom_sf"/>
</dbReference>
<accession>A0A316UTB9</accession>
<name>A0A316UTB9_9BASI</name>
<feature type="region of interest" description="Disordered" evidence="5">
    <location>
        <begin position="510"/>
        <end position="562"/>
    </location>
</feature>
<dbReference type="SUPFAM" id="SSF56112">
    <property type="entry name" value="Protein kinase-like (PK-like)"/>
    <property type="match status" value="1"/>
</dbReference>
<dbReference type="RefSeq" id="XP_025360947.1">
    <property type="nucleotide sequence ID" value="XM_025504516.1"/>
</dbReference>
<dbReference type="GeneID" id="37026339"/>
<dbReference type="PANTHER" id="PTHR43851:SF3">
    <property type="entry name" value="COENZYME Q8"/>
    <property type="match status" value="1"/>
</dbReference>
<keyword evidence="2" id="KW-0808">Transferase</keyword>
<dbReference type="GO" id="GO:0016740">
    <property type="term" value="F:transferase activity"/>
    <property type="evidence" value="ECO:0007669"/>
    <property type="project" value="UniProtKB-KW"/>
</dbReference>
<organism evidence="7 8">
    <name type="scientific">Jaminaea rosea</name>
    <dbReference type="NCBI Taxonomy" id="1569628"/>
    <lineage>
        <taxon>Eukaryota</taxon>
        <taxon>Fungi</taxon>
        <taxon>Dikarya</taxon>
        <taxon>Basidiomycota</taxon>
        <taxon>Ustilaginomycotina</taxon>
        <taxon>Exobasidiomycetes</taxon>
        <taxon>Microstromatales</taxon>
        <taxon>Microstromatales incertae sedis</taxon>
        <taxon>Jaminaea</taxon>
    </lineage>
</organism>
<evidence type="ECO:0000256" key="3">
    <source>
        <dbReference type="ARBA" id="ARBA00022741"/>
    </source>
</evidence>